<feature type="compositionally biased region" description="Basic residues" evidence="1">
    <location>
        <begin position="16"/>
        <end position="30"/>
    </location>
</feature>
<evidence type="ECO:0000313" key="2">
    <source>
        <dbReference type="EMBL" id="DAE01806.1"/>
    </source>
</evidence>
<feature type="region of interest" description="Disordered" evidence="1">
    <location>
        <begin position="1"/>
        <end position="30"/>
    </location>
</feature>
<dbReference type="EMBL" id="BK015332">
    <property type="protein sequence ID" value="DAE01806.1"/>
    <property type="molecule type" value="Genomic_DNA"/>
</dbReference>
<proteinExistence type="predicted"/>
<sequence>MAKRSGKKWQQEKRQSGKKRQKRVCHFITC</sequence>
<name>A0A8S5P409_9CAUD</name>
<organism evidence="2">
    <name type="scientific">Siphoviridae sp. ct3yx7</name>
    <dbReference type="NCBI Taxonomy" id="2825326"/>
    <lineage>
        <taxon>Viruses</taxon>
        <taxon>Duplodnaviria</taxon>
        <taxon>Heunggongvirae</taxon>
        <taxon>Uroviricota</taxon>
        <taxon>Caudoviricetes</taxon>
    </lineage>
</organism>
<protein>
    <submittedName>
        <fullName evidence="2">Uncharacterized protein</fullName>
    </submittedName>
</protein>
<reference evidence="2" key="1">
    <citation type="journal article" date="2021" name="Proc. Natl. Acad. Sci. U.S.A.">
        <title>A Catalog of Tens of Thousands of Viruses from Human Metagenomes Reveals Hidden Associations with Chronic Diseases.</title>
        <authorList>
            <person name="Tisza M.J."/>
            <person name="Buck C.B."/>
        </authorList>
    </citation>
    <scope>NUCLEOTIDE SEQUENCE</scope>
    <source>
        <strain evidence="2">Ct3yx7</strain>
    </source>
</reference>
<accession>A0A8S5P409</accession>
<evidence type="ECO:0000256" key="1">
    <source>
        <dbReference type="SAM" id="MobiDB-lite"/>
    </source>
</evidence>